<organism evidence="6 7">
    <name type="scientific">Paraconexibacter algicola</name>
    <dbReference type="NCBI Taxonomy" id="2133960"/>
    <lineage>
        <taxon>Bacteria</taxon>
        <taxon>Bacillati</taxon>
        <taxon>Actinomycetota</taxon>
        <taxon>Thermoleophilia</taxon>
        <taxon>Solirubrobacterales</taxon>
        <taxon>Paraconexibacteraceae</taxon>
        <taxon>Paraconexibacter</taxon>
    </lineage>
</organism>
<dbReference type="SUPFAM" id="SSF46955">
    <property type="entry name" value="Putative DNA-binding domain"/>
    <property type="match status" value="1"/>
</dbReference>
<reference evidence="6 7" key="1">
    <citation type="submission" date="2018-03" db="EMBL/GenBank/DDBJ databases">
        <title>Aquarubrobacter algicola gen. nov., sp. nov., a novel actinobacterium isolated from shallow eutrophic lake during the end of cyanobacterial harmful algal blooms.</title>
        <authorList>
            <person name="Chun S.J."/>
        </authorList>
    </citation>
    <scope>NUCLEOTIDE SEQUENCE [LARGE SCALE GENOMIC DNA]</scope>
    <source>
        <strain evidence="6 7">Seoho-28</strain>
    </source>
</reference>
<gene>
    <name evidence="6" type="ORF">C7Y72_16845</name>
</gene>
<evidence type="ECO:0000256" key="3">
    <source>
        <dbReference type="ARBA" id="ARBA00023125"/>
    </source>
</evidence>
<dbReference type="InterPro" id="IPR000551">
    <property type="entry name" value="MerR-type_HTH_dom"/>
</dbReference>
<dbReference type="InterPro" id="IPR047057">
    <property type="entry name" value="MerR_fam"/>
</dbReference>
<dbReference type="Gene3D" id="1.10.1660.10">
    <property type="match status" value="1"/>
</dbReference>
<keyword evidence="1" id="KW-0678">Repressor</keyword>
<dbReference type="GO" id="GO:0003677">
    <property type="term" value="F:DNA binding"/>
    <property type="evidence" value="ECO:0007669"/>
    <property type="project" value="UniProtKB-KW"/>
</dbReference>
<evidence type="ECO:0000256" key="4">
    <source>
        <dbReference type="ARBA" id="ARBA00023163"/>
    </source>
</evidence>
<dbReference type="Pfam" id="PF13411">
    <property type="entry name" value="MerR_1"/>
    <property type="match status" value="1"/>
</dbReference>
<comment type="caution">
    <text evidence="6">The sequence shown here is derived from an EMBL/GenBank/DDBJ whole genome shotgun (WGS) entry which is preliminary data.</text>
</comment>
<dbReference type="InterPro" id="IPR009061">
    <property type="entry name" value="DNA-bd_dom_put_sf"/>
</dbReference>
<evidence type="ECO:0000313" key="7">
    <source>
        <dbReference type="Proteomes" id="UP000240739"/>
    </source>
</evidence>
<sequence>MNEDGLLKMSELAERSGVSAGTIKHYLREGLLGDDGIVRTSRNMAYYPPHFVERLQLIKRLQEDRFMPLRVIKGMMDADPERAAALVELEDRILERALDHGARAQRISAAEVRRRYDVPENVLERLAEIGVLSPTSRGYDPDDVAIVAAFSRFRAGGYDEALGFTVYDTVRYLEALEPLVQEEVRALLDRLAGKVDADRAAELLATGAEPLRELVGAMHSKLLLRELERQRGRR</sequence>
<keyword evidence="2" id="KW-0805">Transcription regulation</keyword>
<dbReference type="SMART" id="SM00422">
    <property type="entry name" value="HTH_MERR"/>
    <property type="match status" value="1"/>
</dbReference>
<accession>A0A2T4UFP4</accession>
<name>A0A2T4UFP4_9ACTN</name>
<dbReference type="AlphaFoldDB" id="A0A2T4UFP4"/>
<dbReference type="EMBL" id="PYYB01000002">
    <property type="protein sequence ID" value="PTL56615.1"/>
    <property type="molecule type" value="Genomic_DNA"/>
</dbReference>
<dbReference type="GO" id="GO:0003700">
    <property type="term" value="F:DNA-binding transcription factor activity"/>
    <property type="evidence" value="ECO:0007669"/>
    <property type="project" value="InterPro"/>
</dbReference>
<evidence type="ECO:0000256" key="1">
    <source>
        <dbReference type="ARBA" id="ARBA00022491"/>
    </source>
</evidence>
<evidence type="ECO:0000313" key="6">
    <source>
        <dbReference type="EMBL" id="PTL56615.1"/>
    </source>
</evidence>
<evidence type="ECO:0000256" key="2">
    <source>
        <dbReference type="ARBA" id="ARBA00023015"/>
    </source>
</evidence>
<keyword evidence="7" id="KW-1185">Reference proteome</keyword>
<protein>
    <recommendedName>
        <fullName evidence="5">HTH merR-type domain-containing protein</fullName>
    </recommendedName>
</protein>
<proteinExistence type="predicted"/>
<dbReference type="PANTHER" id="PTHR30204:SF69">
    <property type="entry name" value="MERR-FAMILY TRANSCRIPTIONAL REGULATOR"/>
    <property type="match status" value="1"/>
</dbReference>
<dbReference type="PROSITE" id="PS50937">
    <property type="entry name" value="HTH_MERR_2"/>
    <property type="match status" value="1"/>
</dbReference>
<dbReference type="Proteomes" id="UP000240739">
    <property type="component" value="Unassembled WGS sequence"/>
</dbReference>
<keyword evidence="3" id="KW-0238">DNA-binding</keyword>
<evidence type="ECO:0000259" key="5">
    <source>
        <dbReference type="PROSITE" id="PS50937"/>
    </source>
</evidence>
<keyword evidence="4" id="KW-0804">Transcription</keyword>
<dbReference type="PANTHER" id="PTHR30204">
    <property type="entry name" value="REDOX-CYCLING DRUG-SENSING TRANSCRIPTIONAL ACTIVATOR SOXR"/>
    <property type="match status" value="1"/>
</dbReference>
<feature type="domain" description="HTH merR-type" evidence="5">
    <location>
        <begin position="6"/>
        <end position="78"/>
    </location>
</feature>